<comment type="caution">
    <text evidence="3">The sequence shown here is derived from an EMBL/GenBank/DDBJ whole genome shotgun (WGS) entry which is preliminary data.</text>
</comment>
<evidence type="ECO:0000313" key="2">
    <source>
        <dbReference type="EMBL" id="KAA0047184.1"/>
    </source>
</evidence>
<evidence type="ECO:0000256" key="1">
    <source>
        <dbReference type="SAM" id="MobiDB-lite"/>
    </source>
</evidence>
<protein>
    <submittedName>
        <fullName evidence="3">Retrotransposon protein</fullName>
    </submittedName>
</protein>
<name>A0A5D3E1L1_CUCMM</name>
<reference evidence="4 5" key="1">
    <citation type="submission" date="2019-08" db="EMBL/GenBank/DDBJ databases">
        <title>Draft genome sequences of two oriental melons (Cucumis melo L. var makuwa).</title>
        <authorList>
            <person name="Kwon S.-Y."/>
        </authorList>
    </citation>
    <scope>NUCLEOTIDE SEQUENCE [LARGE SCALE GENOMIC DNA]</scope>
    <source>
        <strain evidence="5">cv. Chang Bougi</strain>
        <strain evidence="4">cv. SW 3</strain>
        <tissue evidence="3">Leaf</tissue>
    </source>
</reference>
<accession>A0A5D3E1L1</accession>
<dbReference type="EMBL" id="SSTD01001370">
    <property type="protein sequence ID" value="TYK29744.1"/>
    <property type="molecule type" value="Genomic_DNA"/>
</dbReference>
<dbReference type="EMBL" id="SSTE01013280">
    <property type="protein sequence ID" value="KAA0047184.1"/>
    <property type="molecule type" value="Genomic_DNA"/>
</dbReference>
<evidence type="ECO:0000313" key="5">
    <source>
        <dbReference type="Proteomes" id="UP000321947"/>
    </source>
</evidence>
<evidence type="ECO:0000313" key="3">
    <source>
        <dbReference type="EMBL" id="TYK29744.1"/>
    </source>
</evidence>
<dbReference type="AlphaFoldDB" id="A0A5D3E1L1"/>
<proteinExistence type="predicted"/>
<gene>
    <name evidence="3" type="ORF">E5676_scaffold1280G00160</name>
    <name evidence="2" type="ORF">E6C27_scaffold83G00620</name>
</gene>
<feature type="compositionally biased region" description="Basic and acidic residues" evidence="1">
    <location>
        <begin position="1"/>
        <end position="10"/>
    </location>
</feature>
<feature type="region of interest" description="Disordered" evidence="1">
    <location>
        <begin position="175"/>
        <end position="196"/>
    </location>
</feature>
<dbReference type="Proteomes" id="UP000321947">
    <property type="component" value="Unassembled WGS sequence"/>
</dbReference>
<sequence>MEGNDVRNEEVQGQITEEMRENHSYRKREESGTFDGSVMKLKGKMEEMEGTSEGKNATVDGSKYKKPEMPMFLGENLESWDEVDWYRWSHNRRKIESWEDLKERMFEFFRDLGQKSLGVESVLRDAFVIGLKPALQAEVVIRHPQTLEECMKEAQLVIDRNLALKLAREELGLMETKSGESSGNKNKGGNEKRDSKGIRIPMKQVTILNKGSYQKNEPPIKRLSDAEFRARLDKGLCFRCNEKYSHGHRCFLGKKELMLFILNEEESTGEEGTSEEKIEGMVELKQLDIAEGSKVELETVMGFSSKGTMKRKRALWTRKWWC</sequence>
<feature type="compositionally biased region" description="Basic and acidic residues" evidence="1">
    <location>
        <begin position="17"/>
        <end position="31"/>
    </location>
</feature>
<dbReference type="Proteomes" id="UP000321393">
    <property type="component" value="Unassembled WGS sequence"/>
</dbReference>
<organism evidence="3 5">
    <name type="scientific">Cucumis melo var. makuwa</name>
    <name type="common">Oriental melon</name>
    <dbReference type="NCBI Taxonomy" id="1194695"/>
    <lineage>
        <taxon>Eukaryota</taxon>
        <taxon>Viridiplantae</taxon>
        <taxon>Streptophyta</taxon>
        <taxon>Embryophyta</taxon>
        <taxon>Tracheophyta</taxon>
        <taxon>Spermatophyta</taxon>
        <taxon>Magnoliopsida</taxon>
        <taxon>eudicotyledons</taxon>
        <taxon>Gunneridae</taxon>
        <taxon>Pentapetalae</taxon>
        <taxon>rosids</taxon>
        <taxon>fabids</taxon>
        <taxon>Cucurbitales</taxon>
        <taxon>Cucurbitaceae</taxon>
        <taxon>Benincaseae</taxon>
        <taxon>Cucumis</taxon>
    </lineage>
</organism>
<evidence type="ECO:0000313" key="4">
    <source>
        <dbReference type="Proteomes" id="UP000321393"/>
    </source>
</evidence>
<dbReference type="OrthoDB" id="1933597at2759"/>
<feature type="region of interest" description="Disordered" evidence="1">
    <location>
        <begin position="1"/>
        <end position="32"/>
    </location>
</feature>